<protein>
    <submittedName>
        <fullName evidence="2">Uncharacterized protein</fullName>
    </submittedName>
</protein>
<evidence type="ECO:0000256" key="1">
    <source>
        <dbReference type="SAM" id="MobiDB-lite"/>
    </source>
</evidence>
<evidence type="ECO:0000313" key="3">
    <source>
        <dbReference type="Proteomes" id="UP000216752"/>
    </source>
</evidence>
<feature type="region of interest" description="Disordered" evidence="1">
    <location>
        <begin position="1"/>
        <end position="24"/>
    </location>
</feature>
<organism evidence="2 3">
    <name type="scientific">Sporomusa silvacetica DSM 10669</name>
    <dbReference type="NCBI Taxonomy" id="1123289"/>
    <lineage>
        <taxon>Bacteria</taxon>
        <taxon>Bacillati</taxon>
        <taxon>Bacillota</taxon>
        <taxon>Negativicutes</taxon>
        <taxon>Selenomonadales</taxon>
        <taxon>Sporomusaceae</taxon>
        <taxon>Sporomusa</taxon>
    </lineage>
</organism>
<dbReference type="EMBL" id="CP155573">
    <property type="protein sequence ID" value="XFO67148.1"/>
    <property type="molecule type" value="Genomic_DNA"/>
</dbReference>
<keyword evidence="3" id="KW-1185">Reference proteome</keyword>
<reference evidence="2" key="1">
    <citation type="submission" date="2024-05" db="EMBL/GenBank/DDBJ databases">
        <title>Isolation and characterization of Sporomusa carbonis sp. nov., a carboxydotrophic hydrogenogen in the genus of Sporomusa isolated from a charcoal burning pile.</title>
        <authorList>
            <person name="Boeer T."/>
            <person name="Rosenbaum F."/>
            <person name="Eysell L."/>
            <person name="Mueller V."/>
            <person name="Daniel R."/>
            <person name="Poehlein A."/>
        </authorList>
    </citation>
    <scope>NUCLEOTIDE SEQUENCE [LARGE SCALE GENOMIC DNA]</scope>
    <source>
        <strain evidence="2">DSM 10669</strain>
    </source>
</reference>
<evidence type="ECO:0000313" key="2">
    <source>
        <dbReference type="EMBL" id="XFO67148.1"/>
    </source>
</evidence>
<proteinExistence type="predicted"/>
<gene>
    <name evidence="2" type="ORF">SPSIL_033370</name>
</gene>
<dbReference type="Proteomes" id="UP000216752">
    <property type="component" value="Chromosome"/>
</dbReference>
<accession>A0ABZ3INY8</accession>
<name>A0ABZ3INY8_9FIRM</name>
<sequence>MDTIIIGGDTMKNKSQNNDQCRNEKDQKNLEFARELANVEQCRNEKDCGGGCGGKR</sequence>